<evidence type="ECO:0000259" key="2">
    <source>
        <dbReference type="PROSITE" id="PS50104"/>
    </source>
</evidence>
<name>A0A1M4TN81_9BACE</name>
<dbReference type="SUPFAM" id="SSF52200">
    <property type="entry name" value="Toll/Interleukin receptor TIR domain"/>
    <property type="match status" value="1"/>
</dbReference>
<dbReference type="Gene3D" id="3.40.50.10140">
    <property type="entry name" value="Toll/interleukin-1 receptor homology (TIR) domain"/>
    <property type="match status" value="1"/>
</dbReference>
<dbReference type="PROSITE" id="PS50104">
    <property type="entry name" value="TIR"/>
    <property type="match status" value="1"/>
</dbReference>
<organism evidence="3 4">
    <name type="scientific">Bacteroides faecichinchillae</name>
    <dbReference type="NCBI Taxonomy" id="871325"/>
    <lineage>
        <taxon>Bacteria</taxon>
        <taxon>Pseudomonadati</taxon>
        <taxon>Bacteroidota</taxon>
        <taxon>Bacteroidia</taxon>
        <taxon>Bacteroidales</taxon>
        <taxon>Bacteroidaceae</taxon>
        <taxon>Bacteroides</taxon>
    </lineage>
</organism>
<evidence type="ECO:0000256" key="1">
    <source>
        <dbReference type="SAM" id="Phobius"/>
    </source>
</evidence>
<keyword evidence="1" id="KW-0812">Transmembrane</keyword>
<feature type="transmembrane region" description="Helical" evidence="1">
    <location>
        <begin position="186"/>
        <end position="205"/>
    </location>
</feature>
<proteinExistence type="predicted"/>
<dbReference type="InterPro" id="IPR000157">
    <property type="entry name" value="TIR_dom"/>
</dbReference>
<reference evidence="3 4" key="1">
    <citation type="submission" date="2016-11" db="EMBL/GenBank/DDBJ databases">
        <authorList>
            <person name="Jaros S."/>
            <person name="Januszkiewicz K."/>
            <person name="Wedrychowicz H."/>
        </authorList>
    </citation>
    <scope>NUCLEOTIDE SEQUENCE [LARGE SCALE GENOMIC DNA]</scope>
    <source>
        <strain evidence="3 4">DSM 26883</strain>
    </source>
</reference>
<accession>A0A1M4TN81</accession>
<feature type="domain" description="TIR" evidence="2">
    <location>
        <begin position="6"/>
        <end position="143"/>
    </location>
</feature>
<dbReference type="GO" id="GO:0007165">
    <property type="term" value="P:signal transduction"/>
    <property type="evidence" value="ECO:0007669"/>
    <property type="project" value="InterPro"/>
</dbReference>
<dbReference type="InterPro" id="IPR035897">
    <property type="entry name" value="Toll_tir_struct_dom_sf"/>
</dbReference>
<protein>
    <submittedName>
        <fullName evidence="3">TIR domain-containing protein</fullName>
    </submittedName>
</protein>
<evidence type="ECO:0000313" key="3">
    <source>
        <dbReference type="EMBL" id="SHE45845.1"/>
    </source>
</evidence>
<dbReference type="AlphaFoldDB" id="A0A1M4TN81"/>
<dbReference type="Proteomes" id="UP000184436">
    <property type="component" value="Unassembled WGS sequence"/>
</dbReference>
<evidence type="ECO:0000313" key="4">
    <source>
        <dbReference type="Proteomes" id="UP000184436"/>
    </source>
</evidence>
<dbReference type="EMBL" id="FQVD01000002">
    <property type="protein sequence ID" value="SHE45845.1"/>
    <property type="molecule type" value="Genomic_DNA"/>
</dbReference>
<keyword evidence="1" id="KW-0472">Membrane</keyword>
<dbReference type="STRING" id="871325.SAMN05444349_102182"/>
<sequence length="381" mass="44609">MPNQEFKYYAFISYSWKDKKWAKWLQDKLEAYRLPSMVRKQNPDIPKRFDIFRDQTDIRMGPSLKDILHDELANSKYLVIVCSPHAARSKWVSNEISEFIAMGKKEQIILFIVDGIPYSGQPDTECYPDIIKQHFPEYLGADVHAEGNESTWSKREKAFIRMIASMLDLNFDSLWNRHRRYLLQKLVSYFFIFLCSISALCWTWYANRSFNTQMTIHETTLHNPNLPPLEEAQVILQLKNEIKQDTLHHINDNVLWTNIPAKYRNKPVSIRFVCSGFESIDTTIVLKESLRLPVKRDPAVYGNIIACLYDIETERVLPDIFVEIEGRKIQTDTNGYLHLFIPLAEQRKCYTLKSSVHLVDTCIYMPCDSNAIIRTLLKTQP</sequence>
<dbReference type="Pfam" id="PF13676">
    <property type="entry name" value="TIR_2"/>
    <property type="match status" value="1"/>
</dbReference>
<keyword evidence="4" id="KW-1185">Reference proteome</keyword>
<gene>
    <name evidence="3" type="ORF">SAMN05444349_102182</name>
</gene>
<keyword evidence="1" id="KW-1133">Transmembrane helix</keyword>